<accession>A0A1D1Y8E0</accession>
<evidence type="ECO:0000259" key="3">
    <source>
        <dbReference type="Pfam" id="PF01985"/>
    </source>
</evidence>
<keyword evidence="1" id="KW-0694">RNA-binding</keyword>
<dbReference type="InterPro" id="IPR001890">
    <property type="entry name" value="RNA-binding_CRM"/>
</dbReference>
<dbReference type="InterPro" id="IPR035920">
    <property type="entry name" value="YhbY-like_sf"/>
</dbReference>
<name>A0A1D1Y8E0_9ARAE</name>
<gene>
    <name evidence="4" type="ORF">g.37612</name>
</gene>
<dbReference type="Gene3D" id="3.30.110.60">
    <property type="entry name" value="YhbY-like"/>
    <property type="match status" value="1"/>
</dbReference>
<dbReference type="GO" id="GO:0003723">
    <property type="term" value="F:RNA binding"/>
    <property type="evidence" value="ECO:0007669"/>
    <property type="project" value="UniProtKB-KW"/>
</dbReference>
<feature type="non-terminal residue" evidence="4">
    <location>
        <position position="272"/>
    </location>
</feature>
<feature type="compositionally biased region" description="Basic and acidic residues" evidence="2">
    <location>
        <begin position="154"/>
        <end position="166"/>
    </location>
</feature>
<feature type="non-terminal residue" evidence="4">
    <location>
        <position position="1"/>
    </location>
</feature>
<dbReference type="AlphaFoldDB" id="A0A1D1Y8E0"/>
<evidence type="ECO:0000256" key="1">
    <source>
        <dbReference type="ARBA" id="ARBA00022884"/>
    </source>
</evidence>
<dbReference type="SUPFAM" id="SSF75471">
    <property type="entry name" value="YhbY-like"/>
    <property type="match status" value="1"/>
</dbReference>
<evidence type="ECO:0000256" key="2">
    <source>
        <dbReference type="SAM" id="MobiDB-lite"/>
    </source>
</evidence>
<evidence type="ECO:0000313" key="4">
    <source>
        <dbReference type="EMBL" id="JAT50889.1"/>
    </source>
</evidence>
<dbReference type="PANTHER" id="PTHR47714:SF1">
    <property type="entry name" value="RNA-BINDING CRS1 _ YHBY (CRM) DOMAIN PROTEIN"/>
    <property type="match status" value="1"/>
</dbReference>
<feature type="region of interest" description="Disordered" evidence="2">
    <location>
        <begin position="90"/>
        <end position="192"/>
    </location>
</feature>
<dbReference type="GO" id="GO:0009507">
    <property type="term" value="C:chloroplast"/>
    <property type="evidence" value="ECO:0007669"/>
    <property type="project" value="TreeGrafter"/>
</dbReference>
<proteinExistence type="predicted"/>
<dbReference type="EMBL" id="GDJX01017047">
    <property type="protein sequence ID" value="JAT50889.1"/>
    <property type="molecule type" value="Transcribed_RNA"/>
</dbReference>
<dbReference type="PANTHER" id="PTHR47714">
    <property type="entry name" value="CRS1/YHBY DOMAIN CONTAINING PROTEIN, EXPRESSED"/>
    <property type="match status" value="1"/>
</dbReference>
<sequence length="272" mass="29137">ITLLPALLPSSVPVSSSMASSAAAAAASGLRHQLSRPSSLLSSCCKRRRRHCPHLSLVAITLSFPATTSHCPIPLARPRFCLPVAGSQRSFSAPASESSHPTRAFPSPRPISLEAEVDDEEEDHESEGEEEVFDVASHDDDDDDESGEEEEGEIDHVGGEDPEFHGKVGRSGLESPAAQGQQPPRPPPPKLSVKERKELAAYAHSLGKKLKCQQVGKSGVTPSVVAAFVETLEANELLKMVGNGSGCQRCLDSDSLAFTWSPSCRPCRWHFV</sequence>
<protein>
    <recommendedName>
        <fullName evidence="3">CRM domain-containing protein</fullName>
    </recommendedName>
</protein>
<organism evidence="4">
    <name type="scientific">Anthurium amnicola</name>
    <dbReference type="NCBI Taxonomy" id="1678845"/>
    <lineage>
        <taxon>Eukaryota</taxon>
        <taxon>Viridiplantae</taxon>
        <taxon>Streptophyta</taxon>
        <taxon>Embryophyta</taxon>
        <taxon>Tracheophyta</taxon>
        <taxon>Spermatophyta</taxon>
        <taxon>Magnoliopsida</taxon>
        <taxon>Liliopsida</taxon>
        <taxon>Araceae</taxon>
        <taxon>Pothoideae</taxon>
        <taxon>Potheae</taxon>
        <taxon>Anthurium</taxon>
    </lineage>
</organism>
<reference evidence="4" key="1">
    <citation type="submission" date="2015-07" db="EMBL/GenBank/DDBJ databases">
        <title>Transcriptome Assembly of Anthurium amnicola.</title>
        <authorList>
            <person name="Suzuki J."/>
        </authorList>
    </citation>
    <scope>NUCLEOTIDE SEQUENCE</scope>
</reference>
<feature type="domain" description="CRM" evidence="3">
    <location>
        <begin position="191"/>
        <end position="240"/>
    </location>
</feature>
<dbReference type="Pfam" id="PF01985">
    <property type="entry name" value="CRS1_YhbY"/>
    <property type="match status" value="1"/>
</dbReference>
<feature type="compositionally biased region" description="Acidic residues" evidence="2">
    <location>
        <begin position="115"/>
        <end position="153"/>
    </location>
</feature>
<feature type="compositionally biased region" description="Polar residues" evidence="2">
    <location>
        <begin position="90"/>
        <end position="101"/>
    </location>
</feature>